<dbReference type="InterPro" id="IPR019660">
    <property type="entry name" value="Put_sensory_transdc_reg_YbjN"/>
</dbReference>
<dbReference type="EMBL" id="VSZI01000001">
    <property type="protein sequence ID" value="TYR19869.1"/>
    <property type="molecule type" value="Genomic_DNA"/>
</dbReference>
<evidence type="ECO:0000313" key="2">
    <source>
        <dbReference type="EMBL" id="PZO98685.1"/>
    </source>
</evidence>
<gene>
    <name evidence="2" type="ORF">DI609_10040</name>
    <name evidence="3" type="ORF">FYJ87_02405</name>
</gene>
<accession>A0A2W5CUM7</accession>
<feature type="region of interest" description="Disordered" evidence="1">
    <location>
        <begin position="157"/>
        <end position="199"/>
    </location>
</feature>
<evidence type="ECO:0000256" key="1">
    <source>
        <dbReference type="SAM" id="MobiDB-lite"/>
    </source>
</evidence>
<reference evidence="3 5" key="2">
    <citation type="submission" date="2019-08" db="EMBL/GenBank/DDBJ databases">
        <title>Draft genome of C. urealyticum strain VH4248.</title>
        <authorList>
            <person name="Navas J."/>
        </authorList>
    </citation>
    <scope>NUCLEOTIDE SEQUENCE [LARGE SCALE GENOMIC DNA]</scope>
    <source>
        <strain evidence="3 5">VH4248</strain>
    </source>
</reference>
<organism evidence="2 4">
    <name type="scientific">Corynebacterium urealyticum</name>
    <dbReference type="NCBI Taxonomy" id="43771"/>
    <lineage>
        <taxon>Bacteria</taxon>
        <taxon>Bacillati</taxon>
        <taxon>Actinomycetota</taxon>
        <taxon>Actinomycetes</taxon>
        <taxon>Mycobacteriales</taxon>
        <taxon>Corynebacteriaceae</taxon>
        <taxon>Corynebacterium</taxon>
    </lineage>
</organism>
<dbReference type="EMBL" id="QFNY01000263">
    <property type="protein sequence ID" value="PZO98685.1"/>
    <property type="molecule type" value="Genomic_DNA"/>
</dbReference>
<comment type="caution">
    <text evidence="2">The sequence shown here is derived from an EMBL/GenBank/DDBJ whole genome shotgun (WGS) entry which is preliminary data.</text>
</comment>
<dbReference type="Proteomes" id="UP000324726">
    <property type="component" value="Unassembled WGS sequence"/>
</dbReference>
<dbReference type="Pfam" id="PF10722">
    <property type="entry name" value="YbjN"/>
    <property type="match status" value="1"/>
</dbReference>
<evidence type="ECO:0000313" key="5">
    <source>
        <dbReference type="Proteomes" id="UP000324726"/>
    </source>
</evidence>
<dbReference type="Proteomes" id="UP000249451">
    <property type="component" value="Unassembled WGS sequence"/>
</dbReference>
<protein>
    <submittedName>
        <fullName evidence="2">YbjN domain-containing protein</fullName>
    </submittedName>
</protein>
<dbReference type="RefSeq" id="WP_148811564.1">
    <property type="nucleotide sequence ID" value="NZ_CP136640.1"/>
</dbReference>
<evidence type="ECO:0000313" key="4">
    <source>
        <dbReference type="Proteomes" id="UP000249451"/>
    </source>
</evidence>
<dbReference type="SUPFAM" id="SSF69635">
    <property type="entry name" value="Type III secretory system chaperone-like"/>
    <property type="match status" value="1"/>
</dbReference>
<dbReference type="Gene3D" id="3.30.1460.10">
    <property type="match status" value="1"/>
</dbReference>
<name>A0A2W5CUM7_9CORY</name>
<evidence type="ECO:0000313" key="3">
    <source>
        <dbReference type="EMBL" id="TYR19869.1"/>
    </source>
</evidence>
<proteinExistence type="predicted"/>
<reference evidence="2 4" key="1">
    <citation type="submission" date="2017-11" db="EMBL/GenBank/DDBJ databases">
        <title>Infants hospitalized years apart are colonized by the same room-sourced microbial strains.</title>
        <authorList>
            <person name="Brooks B."/>
            <person name="Olm M.R."/>
            <person name="Firek B.A."/>
            <person name="Baker R."/>
            <person name="Thomas B.C."/>
            <person name="Morowitz M.J."/>
            <person name="Banfield J.F."/>
        </authorList>
    </citation>
    <scope>NUCLEOTIDE SEQUENCE [LARGE SCALE GENOMIC DNA]</scope>
    <source>
        <strain evidence="2">S2_012_000_R3_87</strain>
    </source>
</reference>
<sequence>MNLEKISALLDEADVDYVESGGNLVVVLPGERRLKTNCLFIPQEGMFRVEAFVCRAVEEAQEEVYRLLLQANRRTYGVHYTLDGNNDIYLVGQFGESTTAEDIQRILGQVLERADGDFNRILERGFESSIRHEWAWRLSRGEPTFNLGAFQRLRPTDEEVDQLAPMPGKSPREVVAEQAAAPAEAEEKTSKEATGQDTE</sequence>
<dbReference type="AlphaFoldDB" id="A0A2W5CUM7"/>